<dbReference type="VEuPathDB" id="FungiDB:BO80DRAFT_361507"/>
<dbReference type="RefSeq" id="XP_025572777.1">
    <property type="nucleotide sequence ID" value="XM_025716016.1"/>
</dbReference>
<reference evidence="2 3" key="1">
    <citation type="submission" date="2018-02" db="EMBL/GenBank/DDBJ databases">
        <title>The genomes of Aspergillus section Nigri reveals drivers in fungal speciation.</title>
        <authorList>
            <consortium name="DOE Joint Genome Institute"/>
            <person name="Vesth T.C."/>
            <person name="Nybo J."/>
            <person name="Theobald S."/>
            <person name="Brandl J."/>
            <person name="Frisvad J.C."/>
            <person name="Nielsen K.F."/>
            <person name="Lyhne E.K."/>
            <person name="Kogle M.E."/>
            <person name="Kuo A."/>
            <person name="Riley R."/>
            <person name="Clum A."/>
            <person name="Nolan M."/>
            <person name="Lipzen A."/>
            <person name="Salamov A."/>
            <person name="Henrissat B."/>
            <person name="Wiebenga A."/>
            <person name="De vries R.P."/>
            <person name="Grigoriev I.V."/>
            <person name="Mortensen U.H."/>
            <person name="Andersen M.R."/>
            <person name="Baker S.E."/>
        </authorList>
    </citation>
    <scope>NUCLEOTIDE SEQUENCE [LARGE SCALE GENOMIC DNA]</scope>
    <source>
        <strain evidence="2 3">CBS 121593</strain>
    </source>
</reference>
<sequence length="369" mass="42183">MVDSTKAIPDSFKDWQDEVNLLGLGTQTIHNIQLKSASRVSREQFLMLRVLWKEHTSSEFLHYVNLNQWLPVAKQMLEGLSSWEKYRQSFSSSIQEGTFAPARHYQLQVSQTEQDDFGGGVVFTPKIHMTRSRTQAAQLPIRQPDFTTTPPRQTNPAFETPRIDDEPDISPRTSSPSPPSRWSTIKPGDEFMYPPTKDEQIVNTALLVFLDSITLHFNLSVGWSLHRMALTAEFTNAKFEARTDGYLSDHSGDIKAIIEVKPMLRQKKKPQILIQESHQIVAGLLTDFRSPITQRRNKPRLIISQDRQEIYISLAEYNADYITYLLTGEVRNNPFLVMRQFGPWNTNSSGAMAELGPILLALTLYAEHY</sequence>
<name>A0A395GSN5_9EURO</name>
<evidence type="ECO:0000313" key="3">
    <source>
        <dbReference type="Proteomes" id="UP000249402"/>
    </source>
</evidence>
<evidence type="ECO:0000256" key="1">
    <source>
        <dbReference type="SAM" id="MobiDB-lite"/>
    </source>
</evidence>
<keyword evidence="3" id="KW-1185">Reference proteome</keyword>
<accession>A0A395GSN5</accession>
<dbReference type="AlphaFoldDB" id="A0A395GSN5"/>
<dbReference type="OrthoDB" id="3508621at2759"/>
<proteinExistence type="predicted"/>
<evidence type="ECO:0000313" key="2">
    <source>
        <dbReference type="EMBL" id="RAK98449.1"/>
    </source>
</evidence>
<protein>
    <submittedName>
        <fullName evidence="2">Uncharacterized protein</fullName>
    </submittedName>
</protein>
<feature type="compositionally biased region" description="Polar residues" evidence="1">
    <location>
        <begin position="145"/>
        <end position="157"/>
    </location>
</feature>
<dbReference type="GeneID" id="37220881"/>
<feature type="compositionally biased region" description="Low complexity" evidence="1">
    <location>
        <begin position="170"/>
        <end position="184"/>
    </location>
</feature>
<organism evidence="2 3">
    <name type="scientific">Aspergillus ibericus CBS 121593</name>
    <dbReference type="NCBI Taxonomy" id="1448316"/>
    <lineage>
        <taxon>Eukaryota</taxon>
        <taxon>Fungi</taxon>
        <taxon>Dikarya</taxon>
        <taxon>Ascomycota</taxon>
        <taxon>Pezizomycotina</taxon>
        <taxon>Eurotiomycetes</taxon>
        <taxon>Eurotiomycetidae</taxon>
        <taxon>Eurotiales</taxon>
        <taxon>Aspergillaceae</taxon>
        <taxon>Aspergillus</taxon>
        <taxon>Aspergillus subgen. Circumdati</taxon>
    </lineage>
</organism>
<feature type="region of interest" description="Disordered" evidence="1">
    <location>
        <begin position="133"/>
        <end position="188"/>
    </location>
</feature>
<gene>
    <name evidence="2" type="ORF">BO80DRAFT_361507</name>
</gene>
<dbReference type="EMBL" id="KZ824453">
    <property type="protein sequence ID" value="RAK98449.1"/>
    <property type="molecule type" value="Genomic_DNA"/>
</dbReference>
<dbReference type="STRING" id="1448316.A0A395GSN5"/>
<dbReference type="Proteomes" id="UP000249402">
    <property type="component" value="Unassembled WGS sequence"/>
</dbReference>